<sequence length="187" mass="21295">MEFLWLTFERVARPVLRCFFSKMNLLCVVNANFEYFMLDDLDRRLLRQLQAEPTLTAAELGQRAGVSALKATRRLGRLQERGILKGQHAVINWHALGYVVGVSLRITLDKTHARAFDEFLDAARAVAEVTEIQTFLGRVDVRLSVIACDMAHYQQIYRQQILALPHMADIEALMTVATLHDDESLPL</sequence>
<dbReference type="EMBL" id="CP003740">
    <property type="protein sequence ID" value="AGI67226.1"/>
    <property type="molecule type" value="Genomic_DNA"/>
</dbReference>
<dbReference type="GO" id="GO:0043565">
    <property type="term" value="F:sequence-specific DNA binding"/>
    <property type="evidence" value="ECO:0007669"/>
    <property type="project" value="InterPro"/>
</dbReference>
<dbReference type="Pfam" id="PF01037">
    <property type="entry name" value="AsnC_trans_reg"/>
    <property type="match status" value="1"/>
</dbReference>
<dbReference type="InterPro" id="IPR019888">
    <property type="entry name" value="Tscrpt_reg_AsnC-like"/>
</dbReference>
<gene>
    <name evidence="5" type="ORF">OAN307_c15530</name>
</gene>
<dbReference type="SUPFAM" id="SSF54909">
    <property type="entry name" value="Dimeric alpha+beta barrel"/>
    <property type="match status" value="1"/>
</dbReference>
<dbReference type="PANTHER" id="PTHR30154:SF34">
    <property type="entry name" value="TRANSCRIPTIONAL REGULATOR AZLB"/>
    <property type="match status" value="1"/>
</dbReference>
<dbReference type="PANTHER" id="PTHR30154">
    <property type="entry name" value="LEUCINE-RESPONSIVE REGULATORY PROTEIN"/>
    <property type="match status" value="1"/>
</dbReference>
<protein>
    <submittedName>
        <fullName evidence="5">Putative asnC family transcriptional regulator</fullName>
    </submittedName>
</protein>
<dbReference type="GO" id="GO:0005829">
    <property type="term" value="C:cytosol"/>
    <property type="evidence" value="ECO:0007669"/>
    <property type="project" value="TreeGrafter"/>
</dbReference>
<dbReference type="InterPro" id="IPR000485">
    <property type="entry name" value="AsnC-type_HTH_dom"/>
</dbReference>
<dbReference type="Gene3D" id="1.10.10.10">
    <property type="entry name" value="Winged helix-like DNA-binding domain superfamily/Winged helix DNA-binding domain"/>
    <property type="match status" value="1"/>
</dbReference>
<reference evidence="5 6" key="1">
    <citation type="journal article" date="2013" name="PLoS ONE">
        <title>Poles Apart: Arctic and Antarctic Octadecabacter strains Share High Genome Plasticity and a New Type of Xanthorhodopsin.</title>
        <authorList>
            <person name="Vollmers J."/>
            <person name="Voget S."/>
            <person name="Dietrich S."/>
            <person name="Gollnow K."/>
            <person name="Smits M."/>
            <person name="Meyer K."/>
            <person name="Brinkhoff T."/>
            <person name="Simon M."/>
            <person name="Daniel R."/>
        </authorList>
    </citation>
    <scope>NUCLEOTIDE SEQUENCE [LARGE SCALE GENOMIC DNA]</scope>
    <source>
        <strain evidence="5 6">307</strain>
    </source>
</reference>
<evidence type="ECO:0000259" key="4">
    <source>
        <dbReference type="PROSITE" id="PS50956"/>
    </source>
</evidence>
<evidence type="ECO:0000256" key="3">
    <source>
        <dbReference type="ARBA" id="ARBA00023163"/>
    </source>
</evidence>
<accession>M9RA13</accession>
<dbReference type="Proteomes" id="UP000005307">
    <property type="component" value="Chromosome"/>
</dbReference>
<evidence type="ECO:0000256" key="1">
    <source>
        <dbReference type="ARBA" id="ARBA00023015"/>
    </source>
</evidence>
<feature type="domain" description="HTH asnC-type" evidence="4">
    <location>
        <begin position="38"/>
        <end position="99"/>
    </location>
</feature>
<dbReference type="InterPro" id="IPR011008">
    <property type="entry name" value="Dimeric_a/b-barrel"/>
</dbReference>
<dbReference type="SUPFAM" id="SSF46785">
    <property type="entry name" value="Winged helix' DNA-binding domain"/>
    <property type="match status" value="1"/>
</dbReference>
<evidence type="ECO:0000256" key="2">
    <source>
        <dbReference type="ARBA" id="ARBA00023125"/>
    </source>
</evidence>
<dbReference type="InterPro" id="IPR036388">
    <property type="entry name" value="WH-like_DNA-bd_sf"/>
</dbReference>
<dbReference type="GO" id="GO:0043200">
    <property type="term" value="P:response to amino acid"/>
    <property type="evidence" value="ECO:0007669"/>
    <property type="project" value="TreeGrafter"/>
</dbReference>
<keyword evidence="2" id="KW-0238">DNA-binding</keyword>
<dbReference type="Gene3D" id="3.30.70.920">
    <property type="match status" value="1"/>
</dbReference>
<evidence type="ECO:0000313" key="5">
    <source>
        <dbReference type="EMBL" id="AGI67226.1"/>
    </source>
</evidence>
<dbReference type="InterPro" id="IPR036390">
    <property type="entry name" value="WH_DNA-bd_sf"/>
</dbReference>
<dbReference type="SMART" id="SM00344">
    <property type="entry name" value="HTH_ASNC"/>
    <property type="match status" value="1"/>
</dbReference>
<dbReference type="InterPro" id="IPR019887">
    <property type="entry name" value="Tscrpt_reg_AsnC/Lrp_C"/>
</dbReference>
<keyword evidence="6" id="KW-1185">Reference proteome</keyword>
<dbReference type="PROSITE" id="PS50956">
    <property type="entry name" value="HTH_ASNC_2"/>
    <property type="match status" value="1"/>
</dbReference>
<keyword evidence="1" id="KW-0805">Transcription regulation</keyword>
<dbReference type="AlphaFoldDB" id="M9RA13"/>
<proteinExistence type="predicted"/>
<dbReference type="KEGG" id="oat:OAN307_c15530"/>
<dbReference type="eggNOG" id="COG1522">
    <property type="taxonomic scope" value="Bacteria"/>
</dbReference>
<dbReference type="Pfam" id="PF13412">
    <property type="entry name" value="HTH_24"/>
    <property type="match status" value="1"/>
</dbReference>
<keyword evidence="3" id="KW-0804">Transcription</keyword>
<evidence type="ECO:0000313" key="6">
    <source>
        <dbReference type="Proteomes" id="UP000005307"/>
    </source>
</evidence>
<dbReference type="HOGENOM" id="CLU_091233_0_2_5"/>
<name>M9RA13_9RHOB</name>
<dbReference type="PRINTS" id="PR00033">
    <property type="entry name" value="HTHASNC"/>
</dbReference>
<organism evidence="5 6">
    <name type="scientific">Octadecabacter antarcticus 307</name>
    <dbReference type="NCBI Taxonomy" id="391626"/>
    <lineage>
        <taxon>Bacteria</taxon>
        <taxon>Pseudomonadati</taxon>
        <taxon>Pseudomonadota</taxon>
        <taxon>Alphaproteobacteria</taxon>
        <taxon>Rhodobacterales</taxon>
        <taxon>Roseobacteraceae</taxon>
        <taxon>Octadecabacter</taxon>
    </lineage>
</organism>
<dbReference type="STRING" id="391626.OAN307_c15530"/>